<evidence type="ECO:0000313" key="1">
    <source>
        <dbReference type="EMBL" id="CAD7426720.1"/>
    </source>
</evidence>
<organism evidence="1">
    <name type="scientific">Timema monikensis</name>
    <dbReference type="NCBI Taxonomy" id="170555"/>
    <lineage>
        <taxon>Eukaryota</taxon>
        <taxon>Metazoa</taxon>
        <taxon>Ecdysozoa</taxon>
        <taxon>Arthropoda</taxon>
        <taxon>Hexapoda</taxon>
        <taxon>Insecta</taxon>
        <taxon>Pterygota</taxon>
        <taxon>Neoptera</taxon>
        <taxon>Polyneoptera</taxon>
        <taxon>Phasmatodea</taxon>
        <taxon>Timematodea</taxon>
        <taxon>Timematoidea</taxon>
        <taxon>Timematidae</taxon>
        <taxon>Timema</taxon>
    </lineage>
</organism>
<name>A0A7R9E3P9_9NEOP</name>
<reference evidence="1" key="1">
    <citation type="submission" date="2020-11" db="EMBL/GenBank/DDBJ databases">
        <authorList>
            <person name="Tran Van P."/>
        </authorList>
    </citation>
    <scope>NUCLEOTIDE SEQUENCE</scope>
</reference>
<dbReference type="AlphaFoldDB" id="A0A7R9E3P9"/>
<sequence>MKGKQGRESSLRAEVKVRFVETPLGNSERSGSLGRVHSMTSLRIRSRIRRRQIGMHRLQFRNPNFKHFGESPIRKCSIGPQEINKKLGIHPITLLPASKRNTTTRTIVIIETGRLL</sequence>
<dbReference type="EMBL" id="OB793259">
    <property type="protein sequence ID" value="CAD7426720.1"/>
    <property type="molecule type" value="Genomic_DNA"/>
</dbReference>
<accession>A0A7R9E3P9</accession>
<proteinExistence type="predicted"/>
<protein>
    <submittedName>
        <fullName evidence="1">Uncharacterized protein</fullName>
    </submittedName>
</protein>
<gene>
    <name evidence="1" type="ORF">TMSB3V08_LOCUS3594</name>
</gene>